<dbReference type="GO" id="GO:0006260">
    <property type="term" value="P:DNA replication"/>
    <property type="evidence" value="ECO:0007669"/>
    <property type="project" value="InterPro"/>
</dbReference>
<accession>A0A381NA99</accession>
<comment type="catalytic activity">
    <reaction evidence="13">
        <text>ATP + H2O = ADP + phosphate + H(+)</text>
        <dbReference type="Rhea" id="RHEA:13065"/>
        <dbReference type="ChEBI" id="CHEBI:15377"/>
        <dbReference type="ChEBI" id="CHEBI:15378"/>
        <dbReference type="ChEBI" id="CHEBI:30616"/>
        <dbReference type="ChEBI" id="CHEBI:43474"/>
        <dbReference type="ChEBI" id="CHEBI:456216"/>
        <dbReference type="EC" id="5.6.2.3"/>
    </reaction>
</comment>
<sequence length="939" mass="103110">MVLFNSDISPFEQVNVALDLETTGLDSNRHQILEVGAVRFRGDEVVETYQTLVNPGVQIPEFIQRLTHISPQQVKRAPFFSSVAAEIEDFLGADPIIGHNIQFDIGFLANNGVRLNNPSYDTWDLASVFMPQSRQYSLKYLTSHFQVEHNDAHRALADAMATKNVYIKLLRLAAEQDSGLLSYLCNLAARSRWSISAILAGLEGAGDAQTSSVGLTGLDLEQLSIRLGSPEKRRADPALRDLSEEKVAGLMAQNGPFAKVFSGFEHRPEQEEMLSSVTKAMYHNQHLVVEGGTGVGKSMAYLLPAALFAISKGQRVVISTNTINLQEQLMNKDIPALTQVLEQSGLIEPGVLKATLLKGRANYLCLRRWNHLARSESPTIDDARLLSKTSVWMQKTVSGDRAEINLSGRDAGSWNHISAGEKGFCPGLRDGSPCFLRAARERAEQAHIVVVNHALLLSDLARGGGLIPEYQHLVIDEAHNLEEEATRQLGFNVPQDKLDEVWEPQTRLSTQIRQAMAAEGLASAVQQEAETAVSGVEGEGAKIRQIWARLWAEVERFQANQKSSSSDNGPQLLITSQVRNTQSWTDLHLAWENLDVGLQQAAQNLGRLHRFLESIKLPSAGDQPALIMETANLMDDMETLREQFSSILGNPMNDDIHWISTDQIRGNATVSLNSAPLDISGTLAAELFQHKDSVVLTSATLSTEGNFGYFKSRVGVGSDSQELLVGSPFDYQKAALLLIPEDMPSPNSDQYVDAMIRVLTDLGTNMKGRTMALFTSYASLRAVAQRLRAPLMGEGVQVLAQSIDGSAQQLMTRFAEEPESVLLGTASFWEGVDLPSGLLKALVLTRLPFAVPSDPIVKARSDQYEQPFNQYSVPQAVLRFRQGFGRLIRNKEDKGTIVIMDNRITSKNYGSSFLKSIPPCTLKPSSLATIGQAAAQWNG</sequence>
<keyword evidence="5" id="KW-0378">Hydrolase</keyword>
<dbReference type="InterPro" id="IPR010614">
    <property type="entry name" value="RAD3-like_helicase_DEAD"/>
</dbReference>
<dbReference type="HAMAP" id="MF_02206">
    <property type="entry name" value="DinG_exonucl"/>
    <property type="match status" value="1"/>
</dbReference>
<dbReference type="InterPro" id="IPR011545">
    <property type="entry name" value="DEAD/DEAH_box_helicase_dom"/>
</dbReference>
<evidence type="ECO:0000256" key="5">
    <source>
        <dbReference type="ARBA" id="ARBA00022801"/>
    </source>
</evidence>
<dbReference type="Pfam" id="PF00270">
    <property type="entry name" value="DEAD"/>
    <property type="match status" value="1"/>
</dbReference>
<keyword evidence="6" id="KW-0347">Helicase</keyword>
<evidence type="ECO:0000259" key="14">
    <source>
        <dbReference type="PROSITE" id="PS51193"/>
    </source>
</evidence>
<dbReference type="GO" id="GO:0046872">
    <property type="term" value="F:metal ion binding"/>
    <property type="evidence" value="ECO:0007669"/>
    <property type="project" value="UniProtKB-KW"/>
</dbReference>
<dbReference type="GO" id="GO:0005524">
    <property type="term" value="F:ATP binding"/>
    <property type="evidence" value="ECO:0007669"/>
    <property type="project" value="UniProtKB-KW"/>
</dbReference>
<evidence type="ECO:0000256" key="8">
    <source>
        <dbReference type="ARBA" id="ARBA00023004"/>
    </source>
</evidence>
<keyword evidence="10" id="KW-0238">DNA-binding</keyword>
<dbReference type="InterPro" id="IPR027417">
    <property type="entry name" value="P-loop_NTPase"/>
</dbReference>
<keyword evidence="7" id="KW-0067">ATP-binding</keyword>
<dbReference type="NCBIfam" id="TIGR00573">
    <property type="entry name" value="dnaq"/>
    <property type="match status" value="1"/>
</dbReference>
<keyword evidence="8" id="KW-0408">Iron</keyword>
<dbReference type="InterPro" id="IPR006310">
    <property type="entry name" value="DinG"/>
</dbReference>
<feature type="domain" description="Helicase ATP-binding" evidence="14">
    <location>
        <begin position="256"/>
        <end position="524"/>
    </location>
</feature>
<dbReference type="GO" id="GO:0016818">
    <property type="term" value="F:hydrolase activity, acting on acid anhydrides, in phosphorus-containing anhydrides"/>
    <property type="evidence" value="ECO:0007669"/>
    <property type="project" value="InterPro"/>
</dbReference>
<dbReference type="NCBIfam" id="TIGR01407">
    <property type="entry name" value="dinG_rel"/>
    <property type="match status" value="1"/>
</dbReference>
<evidence type="ECO:0000256" key="11">
    <source>
        <dbReference type="ARBA" id="ARBA00023235"/>
    </source>
</evidence>
<dbReference type="InterPro" id="IPR006054">
    <property type="entry name" value="DnaQ"/>
</dbReference>
<dbReference type="SUPFAM" id="SSF52540">
    <property type="entry name" value="P-loop containing nucleoside triphosphate hydrolases"/>
    <property type="match status" value="1"/>
</dbReference>
<dbReference type="InterPro" id="IPR036397">
    <property type="entry name" value="RNaseH_sf"/>
</dbReference>
<evidence type="ECO:0000256" key="6">
    <source>
        <dbReference type="ARBA" id="ARBA00022806"/>
    </source>
</evidence>
<keyword evidence="4" id="KW-0547">Nucleotide-binding</keyword>
<dbReference type="InterPro" id="IPR006555">
    <property type="entry name" value="ATP-dep_Helicase_C"/>
</dbReference>
<evidence type="ECO:0000256" key="2">
    <source>
        <dbReference type="ARBA" id="ARBA00022722"/>
    </source>
</evidence>
<evidence type="ECO:0000256" key="4">
    <source>
        <dbReference type="ARBA" id="ARBA00022741"/>
    </source>
</evidence>
<dbReference type="GO" id="GO:0003677">
    <property type="term" value="F:DNA binding"/>
    <property type="evidence" value="ECO:0007669"/>
    <property type="project" value="UniProtKB-KW"/>
</dbReference>
<keyword evidence="2" id="KW-0540">Nuclease</keyword>
<name>A0A381NA99_9ZZZZ</name>
<dbReference type="SMART" id="SM00487">
    <property type="entry name" value="DEXDc"/>
    <property type="match status" value="1"/>
</dbReference>
<dbReference type="SMART" id="SM00491">
    <property type="entry name" value="HELICc2"/>
    <property type="match status" value="1"/>
</dbReference>
<evidence type="ECO:0000256" key="3">
    <source>
        <dbReference type="ARBA" id="ARBA00022723"/>
    </source>
</evidence>
<dbReference type="Gene3D" id="3.40.50.300">
    <property type="entry name" value="P-loop containing nucleotide triphosphate hydrolases"/>
    <property type="match status" value="2"/>
</dbReference>
<dbReference type="PANTHER" id="PTHR11472">
    <property type="entry name" value="DNA REPAIR DEAD HELICASE RAD3/XP-D SUBFAMILY MEMBER"/>
    <property type="match status" value="1"/>
</dbReference>
<evidence type="ECO:0000256" key="9">
    <source>
        <dbReference type="ARBA" id="ARBA00023014"/>
    </source>
</evidence>
<dbReference type="CDD" id="cd06127">
    <property type="entry name" value="DEDDh"/>
    <property type="match status" value="1"/>
</dbReference>
<dbReference type="PROSITE" id="PS51193">
    <property type="entry name" value="HELICASE_ATP_BIND_2"/>
    <property type="match status" value="1"/>
</dbReference>
<dbReference type="SUPFAM" id="SSF53098">
    <property type="entry name" value="Ribonuclease H-like"/>
    <property type="match status" value="1"/>
</dbReference>
<dbReference type="EMBL" id="UINC01000221">
    <property type="protein sequence ID" value="SUZ51369.1"/>
    <property type="molecule type" value="Genomic_DNA"/>
</dbReference>
<dbReference type="EC" id="5.6.2.3" evidence="12"/>
<protein>
    <recommendedName>
        <fullName evidence="12">DNA 5'-3' helicase</fullName>
        <ecNumber evidence="12">5.6.2.3</ecNumber>
    </recommendedName>
</protein>
<dbReference type="GO" id="GO:0043139">
    <property type="term" value="F:5'-3' DNA helicase activity"/>
    <property type="evidence" value="ECO:0007669"/>
    <property type="project" value="UniProtKB-EC"/>
</dbReference>
<dbReference type="PANTHER" id="PTHR11472:SF34">
    <property type="entry name" value="REGULATOR OF TELOMERE ELONGATION HELICASE 1"/>
    <property type="match status" value="1"/>
</dbReference>
<gene>
    <name evidence="15" type="ORF">METZ01_LOCUS4223</name>
</gene>
<dbReference type="GO" id="GO:0051536">
    <property type="term" value="F:iron-sulfur cluster binding"/>
    <property type="evidence" value="ECO:0007669"/>
    <property type="project" value="UniProtKB-KW"/>
</dbReference>
<comment type="cofactor">
    <cofactor evidence="1">
        <name>[4Fe-4S] cluster</name>
        <dbReference type="ChEBI" id="CHEBI:49883"/>
    </cofactor>
</comment>
<dbReference type="InterPro" id="IPR013520">
    <property type="entry name" value="Ribonucl_H"/>
</dbReference>
<dbReference type="InterPro" id="IPR014001">
    <property type="entry name" value="Helicase_ATP-bd"/>
</dbReference>
<dbReference type="InterPro" id="IPR045028">
    <property type="entry name" value="DinG/Rad3-like"/>
</dbReference>
<keyword evidence="9" id="KW-0411">Iron-sulfur</keyword>
<proteinExistence type="inferred from homology"/>
<dbReference type="InterPro" id="IPR014013">
    <property type="entry name" value="Helic_SF1/SF2_ATP-bd_DinG/Rad3"/>
</dbReference>
<dbReference type="InterPro" id="IPR012337">
    <property type="entry name" value="RNaseH-like_sf"/>
</dbReference>
<reference evidence="15" key="1">
    <citation type="submission" date="2018-05" db="EMBL/GenBank/DDBJ databases">
        <authorList>
            <person name="Lanie J.A."/>
            <person name="Ng W.-L."/>
            <person name="Kazmierczak K.M."/>
            <person name="Andrzejewski T.M."/>
            <person name="Davidsen T.M."/>
            <person name="Wayne K.J."/>
            <person name="Tettelin H."/>
            <person name="Glass J.I."/>
            <person name="Rusch D."/>
            <person name="Podicherti R."/>
            <person name="Tsui H.-C.T."/>
            <person name="Winkler M.E."/>
        </authorList>
    </citation>
    <scope>NUCLEOTIDE SEQUENCE</scope>
</reference>
<dbReference type="Pfam" id="PF13307">
    <property type="entry name" value="Helicase_C_2"/>
    <property type="match status" value="1"/>
</dbReference>
<dbReference type="FunFam" id="3.30.420.10:FF:000045">
    <property type="entry name" value="3'-5' exonuclease DinG"/>
    <property type="match status" value="1"/>
</dbReference>
<dbReference type="Pfam" id="PF06733">
    <property type="entry name" value="DEAD_2"/>
    <property type="match status" value="1"/>
</dbReference>
<dbReference type="AlphaFoldDB" id="A0A381NA99"/>
<organism evidence="15">
    <name type="scientific">marine metagenome</name>
    <dbReference type="NCBI Taxonomy" id="408172"/>
    <lineage>
        <taxon>unclassified sequences</taxon>
        <taxon>metagenomes</taxon>
        <taxon>ecological metagenomes</taxon>
    </lineage>
</organism>
<dbReference type="SMART" id="SM00479">
    <property type="entry name" value="EXOIII"/>
    <property type="match status" value="1"/>
</dbReference>
<dbReference type="Gene3D" id="3.30.420.10">
    <property type="entry name" value="Ribonuclease H-like superfamily/Ribonuclease H"/>
    <property type="match status" value="1"/>
</dbReference>
<evidence type="ECO:0000256" key="10">
    <source>
        <dbReference type="ARBA" id="ARBA00023125"/>
    </source>
</evidence>
<evidence type="ECO:0000256" key="12">
    <source>
        <dbReference type="ARBA" id="ARBA00044969"/>
    </source>
</evidence>
<dbReference type="Pfam" id="PF00929">
    <property type="entry name" value="RNase_T"/>
    <property type="match status" value="1"/>
</dbReference>
<evidence type="ECO:0000256" key="13">
    <source>
        <dbReference type="ARBA" id="ARBA00048954"/>
    </source>
</evidence>
<evidence type="ECO:0000256" key="1">
    <source>
        <dbReference type="ARBA" id="ARBA00001966"/>
    </source>
</evidence>
<keyword evidence="11" id="KW-0413">Isomerase</keyword>
<evidence type="ECO:0000256" key="7">
    <source>
        <dbReference type="ARBA" id="ARBA00022840"/>
    </source>
</evidence>
<dbReference type="GO" id="GO:0003887">
    <property type="term" value="F:DNA-directed DNA polymerase activity"/>
    <property type="evidence" value="ECO:0007669"/>
    <property type="project" value="InterPro"/>
</dbReference>
<evidence type="ECO:0000313" key="15">
    <source>
        <dbReference type="EMBL" id="SUZ51369.1"/>
    </source>
</evidence>
<dbReference type="GO" id="GO:0008408">
    <property type="term" value="F:3'-5' exonuclease activity"/>
    <property type="evidence" value="ECO:0007669"/>
    <property type="project" value="InterPro"/>
</dbReference>
<keyword evidence="3" id="KW-0479">Metal-binding</keyword>